<dbReference type="Gene3D" id="1.10.287.3510">
    <property type="match status" value="1"/>
</dbReference>
<dbReference type="RefSeq" id="WP_211463106.1">
    <property type="nucleotide sequence ID" value="NZ_JAGSXH010000001.1"/>
</dbReference>
<dbReference type="GO" id="GO:0005886">
    <property type="term" value="C:plasma membrane"/>
    <property type="evidence" value="ECO:0007669"/>
    <property type="project" value="UniProtKB-SubCell"/>
</dbReference>
<sequence>MILANYLVAGFVFCAGLYTVLTRRNLIKIVMGLSLMEGSTYLLFISMAYRAGSTAPVLVSPPAGRSAHDLVRGNVADPVLQNFCLTAIVIGVAVTAVFLAIVVRIAQHYRTLDADRIRELRG</sequence>
<name>A0A8J7WJS1_9ACTN</name>
<dbReference type="Proteomes" id="UP000677913">
    <property type="component" value="Unassembled WGS sequence"/>
</dbReference>
<keyword evidence="8" id="KW-0560">Oxidoreductase</keyword>
<evidence type="ECO:0000256" key="4">
    <source>
        <dbReference type="ARBA" id="ARBA00022692"/>
    </source>
</evidence>
<comment type="subcellular location">
    <subcellularLocation>
        <location evidence="1">Cell membrane</location>
        <topology evidence="1">Multi-pass membrane protein</topology>
    </subcellularLocation>
</comment>
<evidence type="ECO:0000313" key="9">
    <source>
        <dbReference type="Proteomes" id="UP000677913"/>
    </source>
</evidence>
<evidence type="ECO:0000256" key="5">
    <source>
        <dbReference type="ARBA" id="ARBA00022989"/>
    </source>
</evidence>
<protein>
    <submittedName>
        <fullName evidence="8">NADH-quinone oxidoreductase subunit K</fullName>
        <ecNumber evidence="8">1.6.5.11</ecNumber>
    </submittedName>
</protein>
<dbReference type="AlphaFoldDB" id="A0A8J7WJS1"/>
<organism evidence="8 9">
    <name type="scientific">Actinocrinis puniceicyclus</name>
    <dbReference type="NCBI Taxonomy" id="977794"/>
    <lineage>
        <taxon>Bacteria</taxon>
        <taxon>Bacillati</taxon>
        <taxon>Actinomycetota</taxon>
        <taxon>Actinomycetes</taxon>
        <taxon>Catenulisporales</taxon>
        <taxon>Actinospicaceae</taxon>
        <taxon>Actinocrinis</taxon>
    </lineage>
</organism>
<evidence type="ECO:0000256" key="1">
    <source>
        <dbReference type="ARBA" id="ARBA00004651"/>
    </source>
</evidence>
<keyword evidence="3" id="KW-1003">Cell membrane</keyword>
<feature type="transmembrane region" description="Helical" evidence="7">
    <location>
        <begin position="79"/>
        <end position="103"/>
    </location>
</feature>
<evidence type="ECO:0000256" key="7">
    <source>
        <dbReference type="SAM" id="Phobius"/>
    </source>
</evidence>
<dbReference type="GO" id="GO:0016491">
    <property type="term" value="F:oxidoreductase activity"/>
    <property type="evidence" value="ECO:0007669"/>
    <property type="project" value="UniProtKB-KW"/>
</dbReference>
<evidence type="ECO:0000256" key="2">
    <source>
        <dbReference type="ARBA" id="ARBA00010388"/>
    </source>
</evidence>
<evidence type="ECO:0000256" key="3">
    <source>
        <dbReference type="ARBA" id="ARBA00022475"/>
    </source>
</evidence>
<proteinExistence type="inferred from homology"/>
<reference evidence="8" key="1">
    <citation type="submission" date="2021-04" db="EMBL/GenBank/DDBJ databases">
        <title>Genome based classification of Actinospica acidithermotolerans sp. nov., an actinobacterium isolated from an Indonesian hot spring.</title>
        <authorList>
            <person name="Kusuma A.B."/>
            <person name="Putra K.E."/>
            <person name="Nafisah S."/>
            <person name="Loh J."/>
            <person name="Nouioui I."/>
            <person name="Goodfellow M."/>
        </authorList>
    </citation>
    <scope>NUCLEOTIDE SEQUENCE</scope>
    <source>
        <strain evidence="8">DSM 45618</strain>
    </source>
</reference>
<accession>A0A8J7WJS1</accession>
<dbReference type="EC" id="1.6.5.11" evidence="8"/>
<comment type="caution">
    <text evidence="8">The sequence shown here is derived from an EMBL/GenBank/DDBJ whole genome shotgun (WGS) entry which is preliminary data.</text>
</comment>
<keyword evidence="9" id="KW-1185">Reference proteome</keyword>
<gene>
    <name evidence="8" type="ORF">KGA66_00090</name>
</gene>
<keyword evidence="4 7" id="KW-0812">Transmembrane</keyword>
<comment type="similarity">
    <text evidence="2">Belongs to the CPA3 antiporters (TC 2.A.63) subunit C family.</text>
</comment>
<keyword evidence="6 7" id="KW-0472">Membrane</keyword>
<dbReference type="InterPro" id="IPR039428">
    <property type="entry name" value="NUOK/Mnh_C1-like"/>
</dbReference>
<keyword evidence="5 7" id="KW-1133">Transmembrane helix</keyword>
<dbReference type="InterPro" id="IPR050601">
    <property type="entry name" value="CPA3_antiporter_subunitC"/>
</dbReference>
<dbReference type="PANTHER" id="PTHR34583">
    <property type="entry name" value="ANTIPORTER SUBUNIT MNHC2-RELATED"/>
    <property type="match status" value="1"/>
</dbReference>
<dbReference type="PANTHER" id="PTHR34583:SF2">
    <property type="entry name" value="ANTIPORTER SUBUNIT MNHC2-RELATED"/>
    <property type="match status" value="1"/>
</dbReference>
<evidence type="ECO:0000313" key="8">
    <source>
        <dbReference type="EMBL" id="MBS2961422.1"/>
    </source>
</evidence>
<dbReference type="Pfam" id="PF00420">
    <property type="entry name" value="Oxidored_q2"/>
    <property type="match status" value="1"/>
</dbReference>
<dbReference type="EMBL" id="JAGSXH010000001">
    <property type="protein sequence ID" value="MBS2961422.1"/>
    <property type="molecule type" value="Genomic_DNA"/>
</dbReference>
<feature type="transmembrane region" description="Helical" evidence="7">
    <location>
        <begin position="6"/>
        <end position="21"/>
    </location>
</feature>
<evidence type="ECO:0000256" key="6">
    <source>
        <dbReference type="ARBA" id="ARBA00023136"/>
    </source>
</evidence>